<dbReference type="EMBL" id="JYDH01000001">
    <property type="protein sequence ID" value="KRY43538.1"/>
    <property type="molecule type" value="Genomic_DNA"/>
</dbReference>
<keyword evidence="1" id="KW-0732">Signal</keyword>
<dbReference type="PROSITE" id="PS50948">
    <property type="entry name" value="PAN"/>
    <property type="match status" value="2"/>
</dbReference>
<feature type="domain" description="Apple" evidence="2">
    <location>
        <begin position="62"/>
        <end position="149"/>
    </location>
</feature>
<dbReference type="OrthoDB" id="5916958at2759"/>
<dbReference type="InterPro" id="IPR052774">
    <property type="entry name" value="Celegans_DevNeuronal_Protein"/>
</dbReference>
<organism evidence="3 4">
    <name type="scientific">Trichinella spiralis</name>
    <name type="common">Trichina worm</name>
    <dbReference type="NCBI Taxonomy" id="6334"/>
    <lineage>
        <taxon>Eukaryota</taxon>
        <taxon>Metazoa</taxon>
        <taxon>Ecdysozoa</taxon>
        <taxon>Nematoda</taxon>
        <taxon>Enoplea</taxon>
        <taxon>Dorylaimia</taxon>
        <taxon>Trichinellida</taxon>
        <taxon>Trichinellidae</taxon>
        <taxon>Trichinella</taxon>
    </lineage>
</organism>
<dbReference type="PANTHER" id="PTHR47327:SF21">
    <property type="entry name" value="APPLE DOMAIN-CONTAINING PROTEIN"/>
    <property type="match status" value="1"/>
</dbReference>
<feature type="domain" description="Apple" evidence="2">
    <location>
        <begin position="290"/>
        <end position="373"/>
    </location>
</feature>
<dbReference type="SMART" id="SM00473">
    <property type="entry name" value="PAN_AP"/>
    <property type="match status" value="3"/>
</dbReference>
<gene>
    <name evidence="3" type="primary">F52C9.5</name>
    <name evidence="3" type="ORF">T01_7918</name>
</gene>
<feature type="chain" id="PRO_5006875631" description="Apple domain-containing protein" evidence="1">
    <location>
        <begin position="21"/>
        <end position="443"/>
    </location>
</feature>
<proteinExistence type="predicted"/>
<evidence type="ECO:0000313" key="3">
    <source>
        <dbReference type="EMBL" id="KRY43538.1"/>
    </source>
</evidence>
<evidence type="ECO:0000259" key="2">
    <source>
        <dbReference type="PROSITE" id="PS50948"/>
    </source>
</evidence>
<dbReference type="AlphaFoldDB" id="A0A0V1C324"/>
<evidence type="ECO:0000256" key="1">
    <source>
        <dbReference type="SAM" id="SignalP"/>
    </source>
</evidence>
<dbReference type="CDD" id="cd01099">
    <property type="entry name" value="PAN_AP_HGF"/>
    <property type="match status" value="1"/>
</dbReference>
<accession>A0A0V1C324</accession>
<dbReference type="Gene3D" id="3.50.4.10">
    <property type="entry name" value="Hepatocyte Growth Factor"/>
    <property type="match status" value="1"/>
</dbReference>
<dbReference type="PANTHER" id="PTHR47327">
    <property type="entry name" value="FI18240P1-RELATED"/>
    <property type="match status" value="1"/>
</dbReference>
<keyword evidence="4" id="KW-1185">Reference proteome</keyword>
<name>A0A0V1C324_TRISP</name>
<evidence type="ECO:0000313" key="4">
    <source>
        <dbReference type="Proteomes" id="UP000054776"/>
    </source>
</evidence>
<dbReference type="Proteomes" id="UP000054776">
    <property type="component" value="Unassembled WGS sequence"/>
</dbReference>
<reference evidence="3 4" key="1">
    <citation type="submission" date="2015-01" db="EMBL/GenBank/DDBJ databases">
        <title>Evolution of Trichinella species and genotypes.</title>
        <authorList>
            <person name="Korhonen P.K."/>
            <person name="Edoardo P."/>
            <person name="Giuseppe L.R."/>
            <person name="Gasser R.B."/>
        </authorList>
    </citation>
    <scope>NUCLEOTIDE SEQUENCE [LARGE SCALE GENOMIC DNA]</scope>
    <source>
        <strain evidence="3">ISS3</strain>
    </source>
</reference>
<feature type="signal peptide" evidence="1">
    <location>
        <begin position="1"/>
        <end position="20"/>
    </location>
</feature>
<dbReference type="InterPro" id="IPR003609">
    <property type="entry name" value="Pan_app"/>
</dbReference>
<protein>
    <recommendedName>
        <fullName evidence="2">Apple domain-containing protein</fullName>
    </recommendedName>
</protein>
<dbReference type="Pfam" id="PF00024">
    <property type="entry name" value="PAN_1"/>
    <property type="match status" value="1"/>
</dbReference>
<dbReference type="GO" id="GO:0009653">
    <property type="term" value="P:anatomical structure morphogenesis"/>
    <property type="evidence" value="ECO:0007669"/>
    <property type="project" value="TreeGrafter"/>
</dbReference>
<comment type="caution">
    <text evidence="3">The sequence shown here is derived from an EMBL/GenBank/DDBJ whole genome shotgun (WGS) entry which is preliminary data.</text>
</comment>
<sequence length="443" mass="50363">MNAILKFIIYFLFIVFTTQAYHQVSVQSPMDHVTCHVDTSLIPSFEVSPQYSPAASAANLQCGKAANCFIMRADTAIANGAPFERRSEIGCEECLKFCLDKRPGTGSYQCLSVVYDYMRSVCDLYAVHGNSFPQCLASFRGYSYFNYVLIVLKSEDHFSLYHFIVTFQFNTQDVLIRPSESCVLTTEVSTFQCEGSTLPKLVLLQNFVSTTIPFYDLSGHSEAECLTACKENRDKYGSPLKLGDLKCQTAQFSSRRMCQLSSQPIDLYNLEENSGSKLYSIRCYANLPPCSKPFRFVPQYVLVGYARQVVDAADDDECVQLCLSTGMFRCKSAMFFKDDEIQNCILNSESASTRPDLFVPEDEYYVYYYQVDCAENGASFKQRATWNGYQSFVKALKDYPELSGWTEWSPCCSATNLQYRYERCSEKDVRHCNKQTRKCKNAT</sequence>
<dbReference type="SUPFAM" id="SSF57414">
    <property type="entry name" value="Hairpin loop containing domain-like"/>
    <property type="match status" value="2"/>
</dbReference>
<dbReference type="InParanoid" id="A0A0V1C324"/>